<dbReference type="SMART" id="SM00382">
    <property type="entry name" value="AAA"/>
    <property type="match status" value="1"/>
</dbReference>
<dbReference type="GO" id="GO:0005524">
    <property type="term" value="F:ATP binding"/>
    <property type="evidence" value="ECO:0007669"/>
    <property type="project" value="InterPro"/>
</dbReference>
<name>A0A1H6A9B7_9FLAO</name>
<dbReference type="InterPro" id="IPR003593">
    <property type="entry name" value="AAA+_ATPase"/>
</dbReference>
<dbReference type="Gene3D" id="3.40.50.300">
    <property type="entry name" value="P-loop containing nucleotide triphosphate hydrolases"/>
    <property type="match status" value="1"/>
</dbReference>
<dbReference type="AlphaFoldDB" id="A0A1H6A9B7"/>
<dbReference type="EMBL" id="FNVP01000014">
    <property type="protein sequence ID" value="SEG44655.1"/>
    <property type="molecule type" value="Genomic_DNA"/>
</dbReference>
<keyword evidence="3" id="KW-1185">Reference proteome</keyword>
<protein>
    <submittedName>
        <fullName evidence="2">IstB-like ATP binding protein</fullName>
    </submittedName>
</protein>
<dbReference type="Proteomes" id="UP000236737">
    <property type="component" value="Unassembled WGS sequence"/>
</dbReference>
<evidence type="ECO:0000313" key="3">
    <source>
        <dbReference type="Proteomes" id="UP000236737"/>
    </source>
</evidence>
<evidence type="ECO:0000313" key="2">
    <source>
        <dbReference type="EMBL" id="SEG44655.1"/>
    </source>
</evidence>
<organism evidence="2 3">
    <name type="scientific">Flavobacterium urumqiense</name>
    <dbReference type="NCBI Taxonomy" id="935224"/>
    <lineage>
        <taxon>Bacteria</taxon>
        <taxon>Pseudomonadati</taxon>
        <taxon>Bacteroidota</taxon>
        <taxon>Flavobacteriia</taxon>
        <taxon>Flavobacteriales</taxon>
        <taxon>Flavobacteriaceae</taxon>
        <taxon>Flavobacterium</taxon>
    </lineage>
</organism>
<proteinExistence type="predicted"/>
<dbReference type="Pfam" id="PF01695">
    <property type="entry name" value="IstB_IS21"/>
    <property type="match status" value="1"/>
</dbReference>
<dbReference type="InterPro" id="IPR027417">
    <property type="entry name" value="P-loop_NTPase"/>
</dbReference>
<accession>A0A1H6A9B7</accession>
<gene>
    <name evidence="2" type="ORF">SAMN04488130_11425</name>
</gene>
<reference evidence="3" key="1">
    <citation type="submission" date="2016-10" db="EMBL/GenBank/DDBJ databases">
        <authorList>
            <person name="Varghese N."/>
            <person name="Submissions S."/>
        </authorList>
    </citation>
    <scope>NUCLEOTIDE SEQUENCE [LARGE SCALE GENOMIC DNA]</scope>
    <source>
        <strain evidence="3">CGMCC 1.9230</strain>
    </source>
</reference>
<dbReference type="OrthoDB" id="8064373at2"/>
<dbReference type="PANTHER" id="PTHR30050:SF4">
    <property type="entry name" value="ATP-BINDING PROTEIN RV3427C IN INSERTION SEQUENCE-RELATED"/>
    <property type="match status" value="1"/>
</dbReference>
<evidence type="ECO:0000259" key="1">
    <source>
        <dbReference type="SMART" id="SM00382"/>
    </source>
</evidence>
<feature type="domain" description="AAA+ ATPase" evidence="1">
    <location>
        <begin position="40"/>
        <end position="173"/>
    </location>
</feature>
<dbReference type="SUPFAM" id="SSF52540">
    <property type="entry name" value="P-loop containing nucleoside triphosphate hydrolases"/>
    <property type="match status" value="1"/>
</dbReference>
<dbReference type="RefSeq" id="WP_159916764.1">
    <property type="nucleotide sequence ID" value="NZ_FNVP01000014.1"/>
</dbReference>
<sequence>MQTDHPFHYKANIERINFDQTRNVNRNTILRLAECKFVEKNEKILITGSTGVGKSYLGSALDYQARIQGFKVNYFNNSKLFAKLKIDKADGSYLRELAKIERQDVIILDDFGLQALDSSNRITLLEIIEDRHNNGSIIVISQIPEHGLYDIIGEKTITDAILDRLINESQRIELHGESMRKKRGINKG</sequence>
<dbReference type="InterPro" id="IPR002611">
    <property type="entry name" value="IstB_ATP-bd"/>
</dbReference>
<dbReference type="GO" id="GO:0006260">
    <property type="term" value="P:DNA replication"/>
    <property type="evidence" value="ECO:0007669"/>
    <property type="project" value="TreeGrafter"/>
</dbReference>
<dbReference type="CDD" id="cd00009">
    <property type="entry name" value="AAA"/>
    <property type="match status" value="1"/>
</dbReference>
<dbReference type="PANTHER" id="PTHR30050">
    <property type="entry name" value="CHROMOSOMAL REPLICATION INITIATOR PROTEIN DNAA"/>
    <property type="match status" value="1"/>
</dbReference>